<dbReference type="Pfam" id="PF00293">
    <property type="entry name" value="NUDIX"/>
    <property type="match status" value="1"/>
</dbReference>
<comment type="caution">
    <text evidence="5">The sequence shown here is derived from an EMBL/GenBank/DDBJ whole genome shotgun (WGS) entry which is preliminary data.</text>
</comment>
<dbReference type="InterPro" id="IPR020084">
    <property type="entry name" value="NUDIX_hydrolase_CS"/>
</dbReference>
<evidence type="ECO:0000313" key="6">
    <source>
        <dbReference type="Proteomes" id="UP000324269"/>
    </source>
</evidence>
<dbReference type="InterPro" id="IPR000086">
    <property type="entry name" value="NUDIX_hydrolase_dom"/>
</dbReference>
<dbReference type="InterPro" id="IPR015797">
    <property type="entry name" value="NUDIX_hydrolase-like_dom_sf"/>
</dbReference>
<proteinExistence type="inferred from homology"/>
<evidence type="ECO:0000256" key="1">
    <source>
        <dbReference type="ARBA" id="ARBA00005582"/>
    </source>
</evidence>
<evidence type="ECO:0000256" key="2">
    <source>
        <dbReference type="ARBA" id="ARBA00022801"/>
    </source>
</evidence>
<dbReference type="SUPFAM" id="SSF55811">
    <property type="entry name" value="Nudix"/>
    <property type="match status" value="1"/>
</dbReference>
<name>A0A5D4U1T8_9BACI</name>
<evidence type="ECO:0000256" key="3">
    <source>
        <dbReference type="RuleBase" id="RU003476"/>
    </source>
</evidence>
<dbReference type="PANTHER" id="PTHR43736">
    <property type="entry name" value="ADP-RIBOSE PYROPHOSPHATASE"/>
    <property type="match status" value="1"/>
</dbReference>
<dbReference type="PROSITE" id="PS51462">
    <property type="entry name" value="NUDIX"/>
    <property type="match status" value="1"/>
</dbReference>
<dbReference type="Gene3D" id="3.90.79.10">
    <property type="entry name" value="Nucleoside Triphosphate Pyrophosphohydrolase"/>
    <property type="match status" value="1"/>
</dbReference>
<dbReference type="PROSITE" id="PS00893">
    <property type="entry name" value="NUDIX_BOX"/>
    <property type="match status" value="1"/>
</dbReference>
<accession>A0A5D4U1T8</accession>
<sequence>MLRRCSRVKRGKVWLAVAGLVIDENGKWLVVKKRYSGLKGMWSLPAGFVNAGEAVDDAVMREVREETGLQTSIKGIVGFRSGVIQDDVSDNMLIFLLESKETSSIQIQEKELWDVGWKSPQELLEDEKASVMVHEIIKQAAAQNILCPIEGINPGDQFAYTKYTLFL</sequence>
<dbReference type="AlphaFoldDB" id="A0A5D4U1T8"/>
<dbReference type="GO" id="GO:0016787">
    <property type="term" value="F:hydrolase activity"/>
    <property type="evidence" value="ECO:0007669"/>
    <property type="project" value="UniProtKB-KW"/>
</dbReference>
<dbReference type="RefSeq" id="WP_148970756.1">
    <property type="nucleotide sequence ID" value="NZ_JBNIKW010000009.1"/>
</dbReference>
<evidence type="ECO:0000313" key="5">
    <source>
        <dbReference type="EMBL" id="TYS81171.1"/>
    </source>
</evidence>
<gene>
    <name evidence="5" type="ORF">FZC85_20060</name>
</gene>
<dbReference type="PANTHER" id="PTHR43736:SF1">
    <property type="entry name" value="DIHYDRONEOPTERIN TRIPHOSPHATE DIPHOSPHATASE"/>
    <property type="match status" value="1"/>
</dbReference>
<evidence type="ECO:0000259" key="4">
    <source>
        <dbReference type="PROSITE" id="PS51462"/>
    </source>
</evidence>
<keyword evidence="2 3" id="KW-0378">Hydrolase</keyword>
<reference evidence="5 6" key="1">
    <citation type="submission" date="2019-08" db="EMBL/GenBank/DDBJ databases">
        <title>Bacillus genomes from the desert of Cuatro Cienegas, Coahuila.</title>
        <authorList>
            <person name="Olmedo-Alvarez G."/>
        </authorList>
    </citation>
    <scope>NUCLEOTIDE SEQUENCE [LARGE SCALE GENOMIC DNA]</scope>
    <source>
        <strain evidence="5 6">CH87b_3T</strain>
    </source>
</reference>
<dbReference type="EMBL" id="VTEZ01000008">
    <property type="protein sequence ID" value="TYS81171.1"/>
    <property type="molecule type" value="Genomic_DNA"/>
</dbReference>
<protein>
    <submittedName>
        <fullName evidence="5">NUDIX hydrolase</fullName>
    </submittedName>
</protein>
<dbReference type="InterPro" id="IPR020476">
    <property type="entry name" value="Nudix_hydrolase"/>
</dbReference>
<dbReference type="Proteomes" id="UP000324269">
    <property type="component" value="Unassembled WGS sequence"/>
</dbReference>
<comment type="similarity">
    <text evidence="1 3">Belongs to the Nudix hydrolase family.</text>
</comment>
<dbReference type="PRINTS" id="PR00502">
    <property type="entry name" value="NUDIXFAMILY"/>
</dbReference>
<feature type="domain" description="Nudix hydrolase" evidence="4">
    <location>
        <begin position="12"/>
        <end position="146"/>
    </location>
</feature>
<organism evidence="5 6">
    <name type="scientific">Rossellomorea aquimaris</name>
    <dbReference type="NCBI Taxonomy" id="189382"/>
    <lineage>
        <taxon>Bacteria</taxon>
        <taxon>Bacillati</taxon>
        <taxon>Bacillota</taxon>
        <taxon>Bacilli</taxon>
        <taxon>Bacillales</taxon>
        <taxon>Bacillaceae</taxon>
        <taxon>Rossellomorea</taxon>
    </lineage>
</organism>
<dbReference type="OrthoDB" id="9786141at2"/>